<dbReference type="Proteomes" id="UP000011135">
    <property type="component" value="Unassembled WGS sequence"/>
</dbReference>
<accession>L8JX94</accession>
<dbReference type="AlphaFoldDB" id="L8JX94"/>
<organism evidence="1 2">
    <name type="scientific">Fulvivirga imtechensis AK7</name>
    <dbReference type="NCBI Taxonomy" id="1237149"/>
    <lineage>
        <taxon>Bacteria</taxon>
        <taxon>Pseudomonadati</taxon>
        <taxon>Bacteroidota</taxon>
        <taxon>Cytophagia</taxon>
        <taxon>Cytophagales</taxon>
        <taxon>Fulvivirgaceae</taxon>
        <taxon>Fulvivirga</taxon>
    </lineage>
</organism>
<keyword evidence="2" id="KW-1185">Reference proteome</keyword>
<dbReference type="RefSeq" id="WP_009577714.1">
    <property type="nucleotide sequence ID" value="NZ_AMZN01000003.1"/>
</dbReference>
<protein>
    <submittedName>
        <fullName evidence="1">Uncharacterized protein</fullName>
    </submittedName>
</protein>
<dbReference type="EMBL" id="AMZN01000003">
    <property type="protein sequence ID" value="ELR73691.1"/>
    <property type="molecule type" value="Genomic_DNA"/>
</dbReference>
<evidence type="ECO:0000313" key="2">
    <source>
        <dbReference type="Proteomes" id="UP000011135"/>
    </source>
</evidence>
<sequence length="43" mass="5027">MENQQIKEFKIEELEQRLEMASWAQTKCNLAGPGSPECEMLER</sequence>
<evidence type="ECO:0000313" key="1">
    <source>
        <dbReference type="EMBL" id="ELR73691.1"/>
    </source>
</evidence>
<proteinExistence type="predicted"/>
<reference evidence="1 2" key="1">
    <citation type="submission" date="2012-12" db="EMBL/GenBank/DDBJ databases">
        <title>Genome assembly of Fulvivirga imtechensis AK7.</title>
        <authorList>
            <person name="Nupur N."/>
            <person name="Khatri I."/>
            <person name="Kumar R."/>
            <person name="Subramanian S."/>
            <person name="Pinnaka A."/>
        </authorList>
    </citation>
    <scope>NUCLEOTIDE SEQUENCE [LARGE SCALE GENOMIC DNA]</scope>
    <source>
        <strain evidence="1 2">AK7</strain>
    </source>
</reference>
<comment type="caution">
    <text evidence="1">The sequence shown here is derived from an EMBL/GenBank/DDBJ whole genome shotgun (WGS) entry which is preliminary data.</text>
</comment>
<name>L8JX94_9BACT</name>
<gene>
    <name evidence="1" type="ORF">C900_02095</name>
</gene>